<dbReference type="EMBL" id="LVJZ01000003">
    <property type="protein sequence ID" value="ODB95358.1"/>
    <property type="molecule type" value="Genomic_DNA"/>
</dbReference>
<dbReference type="Proteomes" id="UP000094849">
    <property type="component" value="Unassembled WGS sequence"/>
</dbReference>
<gene>
    <name evidence="1" type="ORF">A3196_00440</name>
</gene>
<organism evidence="1 2">
    <name type="scientific">Candidatus Thiodiazotropha endoloripes</name>
    <dbReference type="NCBI Taxonomy" id="1818881"/>
    <lineage>
        <taxon>Bacteria</taxon>
        <taxon>Pseudomonadati</taxon>
        <taxon>Pseudomonadota</taxon>
        <taxon>Gammaproteobacteria</taxon>
        <taxon>Chromatiales</taxon>
        <taxon>Sedimenticolaceae</taxon>
        <taxon>Candidatus Thiodiazotropha</taxon>
    </lineage>
</organism>
<comment type="caution">
    <text evidence="1">The sequence shown here is derived from an EMBL/GenBank/DDBJ whole genome shotgun (WGS) entry which is preliminary data.</text>
</comment>
<protein>
    <submittedName>
        <fullName evidence="1">Uncharacterized protein</fullName>
    </submittedName>
</protein>
<proteinExistence type="predicted"/>
<evidence type="ECO:0000313" key="2">
    <source>
        <dbReference type="Proteomes" id="UP000094849"/>
    </source>
</evidence>
<reference evidence="1 2" key="1">
    <citation type="submission" date="2016-03" db="EMBL/GenBank/DDBJ databases">
        <title>Chemosynthetic sulphur-oxidizing symbionts of marine invertebrate animals are capable of nitrogen fixation.</title>
        <authorList>
            <person name="Petersen J.M."/>
            <person name="Kemper A."/>
            <person name="Gruber-Vodicka H."/>
            <person name="Cardini U."/>
            <person name="Geest Mvander."/>
            <person name="Kleiner M."/>
            <person name="Bulgheresi S."/>
            <person name="Fussmann M."/>
            <person name="Herbold C."/>
            <person name="Seah B.K.B."/>
            <person name="Antony C.Paul."/>
            <person name="Liu D."/>
            <person name="Belitz A."/>
            <person name="Weber M."/>
        </authorList>
    </citation>
    <scope>NUCLEOTIDE SEQUENCE [LARGE SCALE GENOMIC DNA]</scope>
    <source>
        <strain evidence="1">G_D</strain>
    </source>
</reference>
<dbReference type="STRING" id="1818881.A3196_00440"/>
<sequence length="64" mass="7106">MAADGDQPGTWACYHESNALRIKRFTDASKGCMIHKNATFCGLLGNNGRFQLYNGPIAPDRYQI</sequence>
<accession>A0A1E2UKT5</accession>
<keyword evidence="2" id="KW-1185">Reference proteome</keyword>
<dbReference type="AlphaFoldDB" id="A0A1E2UKT5"/>
<evidence type="ECO:0000313" key="1">
    <source>
        <dbReference type="EMBL" id="ODB95358.1"/>
    </source>
</evidence>
<name>A0A1E2UKT5_9GAMM</name>